<gene>
    <name evidence="9" type="ORF">SAMN05216262_102265</name>
</gene>
<dbReference type="GO" id="GO:0005524">
    <property type="term" value="F:ATP binding"/>
    <property type="evidence" value="ECO:0007669"/>
    <property type="project" value="UniProtKB-KW"/>
</dbReference>
<evidence type="ECO:0000256" key="4">
    <source>
        <dbReference type="ARBA" id="ARBA00022741"/>
    </source>
</evidence>
<dbReference type="InterPro" id="IPR000550">
    <property type="entry name" value="Hppk"/>
</dbReference>
<dbReference type="GO" id="GO:0003848">
    <property type="term" value="F:2-amino-4-hydroxy-6-hydroxymethyldihydropteridine diphosphokinase activity"/>
    <property type="evidence" value="ECO:0007669"/>
    <property type="project" value="UniProtKB-EC"/>
</dbReference>
<evidence type="ECO:0000256" key="1">
    <source>
        <dbReference type="ARBA" id="ARBA00005051"/>
    </source>
</evidence>
<accession>A0A1H7JKF6</accession>
<dbReference type="EMBL" id="FOBI01000002">
    <property type="protein sequence ID" value="SEK74904.1"/>
    <property type="molecule type" value="Genomic_DNA"/>
</dbReference>
<evidence type="ECO:0000256" key="7">
    <source>
        <dbReference type="ARBA" id="ARBA00022909"/>
    </source>
</evidence>
<evidence type="ECO:0000313" key="10">
    <source>
        <dbReference type="Proteomes" id="UP000199297"/>
    </source>
</evidence>
<keyword evidence="7" id="KW-0289">Folate biosynthesis</keyword>
<keyword evidence="3" id="KW-0808">Transferase</keyword>
<dbReference type="RefSeq" id="WP_085283461.1">
    <property type="nucleotide sequence ID" value="NZ_FOBI01000002.1"/>
</dbReference>
<dbReference type="UniPathway" id="UPA00077">
    <property type="reaction ID" value="UER00155"/>
</dbReference>
<dbReference type="PANTHER" id="PTHR43071">
    <property type="entry name" value="2-AMINO-4-HYDROXY-6-HYDROXYMETHYLDIHYDROPTERIDINE PYROPHOSPHOKINASE"/>
    <property type="match status" value="1"/>
</dbReference>
<evidence type="ECO:0000256" key="2">
    <source>
        <dbReference type="ARBA" id="ARBA00013253"/>
    </source>
</evidence>
<dbReference type="GO" id="GO:0046656">
    <property type="term" value="P:folic acid biosynthetic process"/>
    <property type="evidence" value="ECO:0007669"/>
    <property type="project" value="UniProtKB-KW"/>
</dbReference>
<proteinExistence type="predicted"/>
<dbReference type="PANTHER" id="PTHR43071:SF2">
    <property type="entry name" value="2-AMINO-4-HYDROXY-6-HYDROXYMETHYLDIHYDROPTERIDINE PYROPHOSPHOKINASE"/>
    <property type="match status" value="1"/>
</dbReference>
<evidence type="ECO:0000259" key="8">
    <source>
        <dbReference type="Pfam" id="PF01288"/>
    </source>
</evidence>
<dbReference type="AlphaFoldDB" id="A0A1H7JKF6"/>
<dbReference type="OrthoDB" id="9790168at2"/>
<dbReference type="GO" id="GO:0016301">
    <property type="term" value="F:kinase activity"/>
    <property type="evidence" value="ECO:0007669"/>
    <property type="project" value="UniProtKB-KW"/>
</dbReference>
<dbReference type="STRING" id="641665.GCA_002104455_01669"/>
<dbReference type="NCBIfam" id="TIGR01498">
    <property type="entry name" value="folK"/>
    <property type="match status" value="1"/>
</dbReference>
<evidence type="ECO:0000256" key="6">
    <source>
        <dbReference type="ARBA" id="ARBA00022840"/>
    </source>
</evidence>
<reference evidence="10" key="1">
    <citation type="submission" date="2016-10" db="EMBL/GenBank/DDBJ databases">
        <authorList>
            <person name="Varghese N."/>
            <person name="Submissions S."/>
        </authorList>
    </citation>
    <scope>NUCLEOTIDE SEQUENCE [LARGE SCALE GENOMIC DNA]</scope>
    <source>
        <strain evidence="10">CGMCC 1.9127</strain>
    </source>
</reference>
<keyword evidence="4" id="KW-0547">Nucleotide-binding</keyword>
<dbReference type="GO" id="GO:0046654">
    <property type="term" value="P:tetrahydrofolate biosynthetic process"/>
    <property type="evidence" value="ECO:0007669"/>
    <property type="project" value="UniProtKB-UniPathway"/>
</dbReference>
<comment type="pathway">
    <text evidence="1">Cofactor biosynthesis; tetrahydrofolate biosynthesis; 2-amino-4-hydroxy-6-hydroxymethyl-7,8-dihydropteridine diphosphate from 7,8-dihydroneopterin triphosphate: step 4/4.</text>
</comment>
<feature type="domain" description="7,8-dihydro-6-hydroxymethylpterin-pyrophosphokinase" evidence="8">
    <location>
        <begin position="5"/>
        <end position="129"/>
    </location>
</feature>
<dbReference type="CDD" id="cd00483">
    <property type="entry name" value="HPPK"/>
    <property type="match status" value="1"/>
</dbReference>
<name>A0A1H7JKF6_9GAMM</name>
<evidence type="ECO:0000256" key="3">
    <source>
        <dbReference type="ARBA" id="ARBA00022679"/>
    </source>
</evidence>
<keyword evidence="10" id="KW-1185">Reference proteome</keyword>
<evidence type="ECO:0000313" key="9">
    <source>
        <dbReference type="EMBL" id="SEK74904.1"/>
    </source>
</evidence>
<dbReference type="Gene3D" id="3.30.70.560">
    <property type="entry name" value="7,8-Dihydro-6-hydroxymethylpterin-pyrophosphokinase HPPK"/>
    <property type="match status" value="1"/>
</dbReference>
<sequence length="171" mass="19078">MAKIYISLGSNINRQHYIEQGLDALTALYGPLTLSSLFESAAVGFAGKAFYNMVVGAQTEHTLSQVASALRTIEFANGRCQNAKKFSPRTLDLDLLLYDQIIADAPAQIPRDEITQNAFVLWPLAEVAPQLVHPILGKSYQQLWQAYDKSQQQLTKVPLTWARKNKEVTLK</sequence>
<dbReference type="Proteomes" id="UP000199297">
    <property type="component" value="Unassembled WGS sequence"/>
</dbReference>
<keyword evidence="5 9" id="KW-0418">Kinase</keyword>
<dbReference type="InterPro" id="IPR035907">
    <property type="entry name" value="Hppk_sf"/>
</dbReference>
<dbReference type="EC" id="2.7.6.3" evidence="2"/>
<protein>
    <recommendedName>
        <fullName evidence="2">2-amino-4-hydroxy-6-hydroxymethyldihydropteridine diphosphokinase</fullName>
        <ecNumber evidence="2">2.7.6.3</ecNumber>
    </recommendedName>
</protein>
<keyword evidence="6" id="KW-0067">ATP-binding</keyword>
<dbReference type="SUPFAM" id="SSF55083">
    <property type="entry name" value="6-hydroxymethyl-7,8-dihydropterin pyrophosphokinase, HPPK"/>
    <property type="match status" value="1"/>
</dbReference>
<evidence type="ECO:0000256" key="5">
    <source>
        <dbReference type="ARBA" id="ARBA00022777"/>
    </source>
</evidence>
<dbReference type="Pfam" id="PF01288">
    <property type="entry name" value="HPPK"/>
    <property type="match status" value="1"/>
</dbReference>
<organism evidence="9 10">
    <name type="scientific">Colwellia chukchiensis</name>
    <dbReference type="NCBI Taxonomy" id="641665"/>
    <lineage>
        <taxon>Bacteria</taxon>
        <taxon>Pseudomonadati</taxon>
        <taxon>Pseudomonadota</taxon>
        <taxon>Gammaproteobacteria</taxon>
        <taxon>Alteromonadales</taxon>
        <taxon>Colwelliaceae</taxon>
        <taxon>Colwellia</taxon>
    </lineage>
</organism>